<feature type="domain" description="Antitoxin Xre/MbcA/ParS-like toxin-binding" evidence="1">
    <location>
        <begin position="68"/>
        <end position="114"/>
    </location>
</feature>
<dbReference type="PATRIC" id="fig|1389489.3.peg.1303"/>
<protein>
    <recommendedName>
        <fullName evidence="1">Antitoxin Xre/MbcA/ParS-like toxin-binding domain-containing protein</fullName>
    </recommendedName>
</protein>
<organism evidence="2 3">
    <name type="scientific">Leifsonia xyli subsp. cynodontis DSM 46306</name>
    <dbReference type="NCBI Taxonomy" id="1389489"/>
    <lineage>
        <taxon>Bacteria</taxon>
        <taxon>Bacillati</taxon>
        <taxon>Actinomycetota</taxon>
        <taxon>Actinomycetes</taxon>
        <taxon>Micrococcales</taxon>
        <taxon>Microbacteriaceae</taxon>
        <taxon>Leifsonia</taxon>
    </lineage>
</organism>
<gene>
    <name evidence="2" type="ORF">O159_13570</name>
</gene>
<keyword evidence="3" id="KW-1185">Reference proteome</keyword>
<dbReference type="Gene3D" id="1.10.260.40">
    <property type="entry name" value="lambda repressor-like DNA-binding domains"/>
    <property type="match status" value="1"/>
</dbReference>
<name>U3P956_LEIXC</name>
<sequence length="117" mass="13120">MSNLAAPTSPVYRQMVEDTRQALTLAEIADVTGVKLRAVQNWAAGTANPDGRQRDRLLELQYVVTELADVFDREGIEIWLHRPQRALQHQRPLDALQSGHFHDVLSLVENLAGGPKR</sequence>
<dbReference type="HOGENOM" id="CLU_148617_0_0_11"/>
<dbReference type="KEGG" id="lxy:O159_13570"/>
<proteinExistence type="predicted"/>
<accession>U3P956</accession>
<dbReference type="InterPro" id="IPR010982">
    <property type="entry name" value="Lambda_DNA-bd_dom_sf"/>
</dbReference>
<reference evidence="2 3" key="1">
    <citation type="journal article" date="2013" name="Genome Announc.">
        <title>Complete Genome Sequence of Leifsonia xyli subsp. cynodontis Strain DSM46306, a Gram-Positive Bacterial Pathogen of Grasses.</title>
        <authorList>
            <person name="Monteiro-Vitorello C.B."/>
            <person name="Zerillo M.M."/>
            <person name="Van Sluys M.A."/>
            <person name="Camargo L.E."/>
            <person name="Kitajima J.P."/>
        </authorList>
    </citation>
    <scope>NUCLEOTIDE SEQUENCE [LARGE SCALE GENOMIC DNA]</scope>
    <source>
        <strain evidence="2 3">DSM 46306</strain>
    </source>
</reference>
<evidence type="ECO:0000313" key="2">
    <source>
        <dbReference type="EMBL" id="AGW41427.1"/>
    </source>
</evidence>
<dbReference type="RefSeq" id="WP_021754879.1">
    <property type="nucleotide sequence ID" value="NC_022438.1"/>
</dbReference>
<dbReference type="EMBL" id="CP006734">
    <property type="protein sequence ID" value="AGW41427.1"/>
    <property type="molecule type" value="Genomic_DNA"/>
</dbReference>
<dbReference type="Pfam" id="PF09722">
    <property type="entry name" value="Xre_MbcA_ParS_C"/>
    <property type="match status" value="1"/>
</dbReference>
<dbReference type="GO" id="GO:0003677">
    <property type="term" value="F:DNA binding"/>
    <property type="evidence" value="ECO:0007669"/>
    <property type="project" value="InterPro"/>
</dbReference>
<evidence type="ECO:0000313" key="3">
    <source>
        <dbReference type="Proteomes" id="UP000016743"/>
    </source>
</evidence>
<dbReference type="InterPro" id="IPR024467">
    <property type="entry name" value="Xre/MbcA/ParS-like_toxin-bd"/>
</dbReference>
<dbReference type="AlphaFoldDB" id="U3P956"/>
<evidence type="ECO:0000259" key="1">
    <source>
        <dbReference type="Pfam" id="PF09722"/>
    </source>
</evidence>
<dbReference type="STRING" id="1389489.O159_13570"/>
<dbReference type="Proteomes" id="UP000016743">
    <property type="component" value="Chromosome"/>
</dbReference>
<dbReference type="eggNOG" id="ENOG5030YRK">
    <property type="taxonomic scope" value="Bacteria"/>
</dbReference>